<protein>
    <recommendedName>
        <fullName evidence="4">Large ribosomal subunit protein bL17</fullName>
    </recommendedName>
</protein>
<evidence type="ECO:0000313" key="6">
    <source>
        <dbReference type="EMBL" id="OGN32817.1"/>
    </source>
</evidence>
<evidence type="ECO:0000256" key="5">
    <source>
        <dbReference type="RuleBase" id="RU000660"/>
    </source>
</evidence>
<accession>A0A1F8H5F0</accession>
<evidence type="ECO:0000256" key="4">
    <source>
        <dbReference type="HAMAP-Rule" id="MF_01368"/>
    </source>
</evidence>
<dbReference type="GO" id="GO:0003735">
    <property type="term" value="F:structural constituent of ribosome"/>
    <property type="evidence" value="ECO:0007669"/>
    <property type="project" value="InterPro"/>
</dbReference>
<organism evidence="6 7">
    <name type="scientific">Candidatus Yanofskybacteria bacterium RIFCSPLOWO2_02_FULL_47_9b</name>
    <dbReference type="NCBI Taxonomy" id="1802708"/>
    <lineage>
        <taxon>Bacteria</taxon>
        <taxon>Candidatus Yanofskyibacteriota</taxon>
    </lineage>
</organism>
<dbReference type="InterPro" id="IPR047859">
    <property type="entry name" value="Ribosomal_bL17_CS"/>
</dbReference>
<sequence>MRRGNHRKFGRETTQRNALYKGLATALIEHGRIQTTQAKAKSLVKVMDRLITLGKRQNLNARRELAKQLGEKSVKKVMDELAKNYTERQGGYTRVIRLGQRKSDGAEMAMVELTK</sequence>
<evidence type="ECO:0000256" key="3">
    <source>
        <dbReference type="ARBA" id="ARBA00023274"/>
    </source>
</evidence>
<dbReference type="InterPro" id="IPR000456">
    <property type="entry name" value="Ribosomal_bL17"/>
</dbReference>
<keyword evidence="3 4" id="KW-0687">Ribonucleoprotein</keyword>
<comment type="subunit">
    <text evidence="4">Part of the 50S ribosomal subunit. Contacts protein L32.</text>
</comment>
<dbReference type="InterPro" id="IPR036373">
    <property type="entry name" value="Ribosomal_bL17_sf"/>
</dbReference>
<dbReference type="Pfam" id="PF01196">
    <property type="entry name" value="Ribosomal_L17"/>
    <property type="match status" value="1"/>
</dbReference>
<keyword evidence="2 4" id="KW-0689">Ribosomal protein</keyword>
<evidence type="ECO:0000256" key="1">
    <source>
        <dbReference type="ARBA" id="ARBA00008777"/>
    </source>
</evidence>
<comment type="similarity">
    <text evidence="1 4 5">Belongs to the bacterial ribosomal protein bL17 family.</text>
</comment>
<dbReference type="GO" id="GO:0006412">
    <property type="term" value="P:translation"/>
    <property type="evidence" value="ECO:0007669"/>
    <property type="project" value="UniProtKB-UniRule"/>
</dbReference>
<dbReference type="PROSITE" id="PS01167">
    <property type="entry name" value="RIBOSOMAL_L17"/>
    <property type="match status" value="1"/>
</dbReference>
<gene>
    <name evidence="4" type="primary">rplQ</name>
    <name evidence="6" type="ORF">A3I39_02905</name>
</gene>
<comment type="caution">
    <text evidence="6">The sequence shown here is derived from an EMBL/GenBank/DDBJ whole genome shotgun (WGS) entry which is preliminary data.</text>
</comment>
<dbReference type="PANTHER" id="PTHR14413">
    <property type="entry name" value="RIBOSOMAL PROTEIN L17"/>
    <property type="match status" value="1"/>
</dbReference>
<name>A0A1F8H5F0_9BACT</name>
<dbReference type="GO" id="GO:0022625">
    <property type="term" value="C:cytosolic large ribosomal subunit"/>
    <property type="evidence" value="ECO:0007669"/>
    <property type="project" value="TreeGrafter"/>
</dbReference>
<proteinExistence type="inferred from homology"/>
<dbReference type="Proteomes" id="UP000178155">
    <property type="component" value="Unassembled WGS sequence"/>
</dbReference>
<dbReference type="AlphaFoldDB" id="A0A1F8H5F0"/>
<evidence type="ECO:0000313" key="7">
    <source>
        <dbReference type="Proteomes" id="UP000178155"/>
    </source>
</evidence>
<dbReference type="HAMAP" id="MF_01368">
    <property type="entry name" value="Ribosomal_bL17"/>
    <property type="match status" value="1"/>
</dbReference>
<dbReference type="Gene3D" id="3.90.1030.10">
    <property type="entry name" value="Ribosomal protein L17"/>
    <property type="match status" value="1"/>
</dbReference>
<dbReference type="EMBL" id="MGKW01000047">
    <property type="protein sequence ID" value="OGN32817.1"/>
    <property type="molecule type" value="Genomic_DNA"/>
</dbReference>
<dbReference type="NCBIfam" id="TIGR00059">
    <property type="entry name" value="L17"/>
    <property type="match status" value="1"/>
</dbReference>
<reference evidence="6 7" key="1">
    <citation type="journal article" date="2016" name="Nat. Commun.">
        <title>Thousands of microbial genomes shed light on interconnected biogeochemical processes in an aquifer system.</title>
        <authorList>
            <person name="Anantharaman K."/>
            <person name="Brown C.T."/>
            <person name="Hug L.A."/>
            <person name="Sharon I."/>
            <person name="Castelle C.J."/>
            <person name="Probst A.J."/>
            <person name="Thomas B.C."/>
            <person name="Singh A."/>
            <person name="Wilkins M.J."/>
            <person name="Karaoz U."/>
            <person name="Brodie E.L."/>
            <person name="Williams K.H."/>
            <person name="Hubbard S.S."/>
            <person name="Banfield J.F."/>
        </authorList>
    </citation>
    <scope>NUCLEOTIDE SEQUENCE [LARGE SCALE GENOMIC DNA]</scope>
</reference>
<dbReference type="SUPFAM" id="SSF64263">
    <property type="entry name" value="Prokaryotic ribosomal protein L17"/>
    <property type="match status" value="1"/>
</dbReference>
<dbReference type="PANTHER" id="PTHR14413:SF16">
    <property type="entry name" value="LARGE RIBOSOMAL SUBUNIT PROTEIN BL17M"/>
    <property type="match status" value="1"/>
</dbReference>
<evidence type="ECO:0000256" key="2">
    <source>
        <dbReference type="ARBA" id="ARBA00022980"/>
    </source>
</evidence>